<keyword evidence="2" id="KW-1185">Reference proteome</keyword>
<dbReference type="AlphaFoldDB" id="A0AA39UG78"/>
<accession>A0AA39UG78</accession>
<dbReference type="EMBL" id="JAUEPR010000016">
    <property type="protein sequence ID" value="KAK0477585.1"/>
    <property type="molecule type" value="Genomic_DNA"/>
</dbReference>
<dbReference type="InterPro" id="IPR036047">
    <property type="entry name" value="F-box-like_dom_sf"/>
</dbReference>
<evidence type="ECO:0000313" key="2">
    <source>
        <dbReference type="Proteomes" id="UP001175227"/>
    </source>
</evidence>
<name>A0AA39UG78_9AGAR</name>
<evidence type="ECO:0000313" key="1">
    <source>
        <dbReference type="EMBL" id="KAK0477585.1"/>
    </source>
</evidence>
<dbReference type="Gene3D" id="1.20.1280.50">
    <property type="match status" value="1"/>
</dbReference>
<dbReference type="SUPFAM" id="SSF81383">
    <property type="entry name" value="F-box domain"/>
    <property type="match status" value="1"/>
</dbReference>
<organism evidence="1 2">
    <name type="scientific">Armillaria novae-zelandiae</name>
    <dbReference type="NCBI Taxonomy" id="153914"/>
    <lineage>
        <taxon>Eukaryota</taxon>
        <taxon>Fungi</taxon>
        <taxon>Dikarya</taxon>
        <taxon>Basidiomycota</taxon>
        <taxon>Agaricomycotina</taxon>
        <taxon>Agaricomycetes</taxon>
        <taxon>Agaricomycetidae</taxon>
        <taxon>Agaricales</taxon>
        <taxon>Marasmiineae</taxon>
        <taxon>Physalacriaceae</taxon>
        <taxon>Armillaria</taxon>
    </lineage>
</organism>
<dbReference type="Proteomes" id="UP001175227">
    <property type="component" value="Unassembled WGS sequence"/>
</dbReference>
<protein>
    <recommendedName>
        <fullName evidence="3">F-box domain-containing protein</fullName>
    </recommendedName>
</protein>
<evidence type="ECO:0008006" key="3">
    <source>
        <dbReference type="Google" id="ProtNLM"/>
    </source>
</evidence>
<reference evidence="1" key="1">
    <citation type="submission" date="2023-06" db="EMBL/GenBank/DDBJ databases">
        <authorList>
            <consortium name="Lawrence Berkeley National Laboratory"/>
            <person name="Ahrendt S."/>
            <person name="Sahu N."/>
            <person name="Indic B."/>
            <person name="Wong-Bajracharya J."/>
            <person name="Merenyi Z."/>
            <person name="Ke H.-M."/>
            <person name="Monk M."/>
            <person name="Kocsube S."/>
            <person name="Drula E."/>
            <person name="Lipzen A."/>
            <person name="Balint B."/>
            <person name="Henrissat B."/>
            <person name="Andreopoulos B."/>
            <person name="Martin F.M."/>
            <person name="Harder C.B."/>
            <person name="Rigling D."/>
            <person name="Ford K.L."/>
            <person name="Foster G.D."/>
            <person name="Pangilinan J."/>
            <person name="Papanicolaou A."/>
            <person name="Barry K."/>
            <person name="LaButti K."/>
            <person name="Viragh M."/>
            <person name="Koriabine M."/>
            <person name="Yan M."/>
            <person name="Riley R."/>
            <person name="Champramary S."/>
            <person name="Plett K.L."/>
            <person name="Tsai I.J."/>
            <person name="Slot J."/>
            <person name="Sipos G."/>
            <person name="Plett J."/>
            <person name="Nagy L.G."/>
            <person name="Grigoriev I.V."/>
        </authorList>
    </citation>
    <scope>NUCLEOTIDE SEQUENCE</scope>
    <source>
        <strain evidence="1">ICMP 16352</strain>
    </source>
</reference>
<gene>
    <name evidence="1" type="ORF">IW261DRAFT_1338290</name>
</gene>
<sequence length="216" mass="24957">MDLPDPDLHTSPFKSLVLTNDSPSDLEAESIGEFVHNHIRELSKQDEEIARVSALLTILFAFTMPADVYFQHERQHMQQYINAHQDILSLIRTFPSEILAEIFLQTLDDHYDVFDMKRGPWVLGHVCRRWKYISHSYPALWTSLSIESLHLQPESGRSDLPDILKEVLALSGNQELDIRYSLQSLIMANDSDDSPSKALWVNYKSRLLSCRDFSIR</sequence>
<proteinExistence type="predicted"/>
<comment type="caution">
    <text evidence="1">The sequence shown here is derived from an EMBL/GenBank/DDBJ whole genome shotgun (WGS) entry which is preliminary data.</text>
</comment>